<feature type="transmembrane region" description="Helical" evidence="8">
    <location>
        <begin position="155"/>
        <end position="175"/>
    </location>
</feature>
<comment type="caution">
    <text evidence="9">The sequence shown here is derived from an EMBL/GenBank/DDBJ whole genome shotgun (WGS) entry which is preliminary data.</text>
</comment>
<evidence type="ECO:0000256" key="2">
    <source>
        <dbReference type="ARBA" id="ARBA00008974"/>
    </source>
</evidence>
<dbReference type="RefSeq" id="WP_425488433.1">
    <property type="nucleotide sequence ID" value="NZ_JABEND010000003.1"/>
</dbReference>
<proteinExistence type="inferred from homology"/>
<comment type="similarity">
    <text evidence="2 7">Belongs to the purine-cytosine permease (2.A.39) family.</text>
</comment>
<feature type="transmembrane region" description="Helical" evidence="8">
    <location>
        <begin position="370"/>
        <end position="391"/>
    </location>
</feature>
<keyword evidence="10" id="KW-1185">Reference proteome</keyword>
<dbReference type="PANTHER" id="PTHR31806">
    <property type="entry name" value="PURINE-CYTOSINE PERMEASE FCY2-RELATED"/>
    <property type="match status" value="1"/>
</dbReference>
<dbReference type="Pfam" id="PF02133">
    <property type="entry name" value="Transp_cyt_pur"/>
    <property type="match status" value="1"/>
</dbReference>
<feature type="transmembrane region" description="Helical" evidence="8">
    <location>
        <begin position="113"/>
        <end position="135"/>
    </location>
</feature>
<dbReference type="PIRSF" id="PIRSF002744">
    <property type="entry name" value="Pur-cyt_permease"/>
    <property type="match status" value="1"/>
</dbReference>
<feature type="transmembrane region" description="Helical" evidence="8">
    <location>
        <begin position="71"/>
        <end position="92"/>
    </location>
</feature>
<keyword evidence="6 7" id="KW-0472">Membrane</keyword>
<evidence type="ECO:0000256" key="5">
    <source>
        <dbReference type="ARBA" id="ARBA00022989"/>
    </source>
</evidence>
<reference evidence="9 10" key="1">
    <citation type="submission" date="2020-05" db="EMBL/GenBank/DDBJ databases">
        <title>Nakamurella sp. DB0629 isolated from air conditioner.</title>
        <authorList>
            <person name="Kim D.H."/>
            <person name="Kim D.-U."/>
        </authorList>
    </citation>
    <scope>NUCLEOTIDE SEQUENCE [LARGE SCALE GENOMIC DNA]</scope>
    <source>
        <strain evidence="9 10">DB0629</strain>
    </source>
</reference>
<gene>
    <name evidence="9" type="ORF">HKD39_08230</name>
</gene>
<evidence type="ECO:0000256" key="1">
    <source>
        <dbReference type="ARBA" id="ARBA00004141"/>
    </source>
</evidence>
<dbReference type="InterPro" id="IPR026030">
    <property type="entry name" value="Pur-cyt_permease_Fcy2/21/22"/>
</dbReference>
<feature type="transmembrane region" description="Helical" evidence="8">
    <location>
        <begin position="339"/>
        <end position="358"/>
    </location>
</feature>
<dbReference type="Gene3D" id="1.10.4160.10">
    <property type="entry name" value="Hydantoin permease"/>
    <property type="match status" value="1"/>
</dbReference>
<evidence type="ECO:0000256" key="3">
    <source>
        <dbReference type="ARBA" id="ARBA00022448"/>
    </source>
</evidence>
<dbReference type="PANTHER" id="PTHR31806:SF1">
    <property type="entry name" value="PURINE-CYTOSINE PERMEASE FCY2-RELATED"/>
    <property type="match status" value="1"/>
</dbReference>
<dbReference type="EMBL" id="JABEND010000003">
    <property type="protein sequence ID" value="NNG35698.1"/>
    <property type="molecule type" value="Genomic_DNA"/>
</dbReference>
<keyword evidence="3 7" id="KW-0813">Transport</keyword>
<feature type="transmembrane region" description="Helical" evidence="8">
    <location>
        <begin position="253"/>
        <end position="274"/>
    </location>
</feature>
<keyword evidence="5 8" id="KW-1133">Transmembrane helix</keyword>
<feature type="transmembrane region" description="Helical" evidence="8">
    <location>
        <begin position="411"/>
        <end position="430"/>
    </location>
</feature>
<feature type="transmembrane region" description="Helical" evidence="8">
    <location>
        <begin position="40"/>
        <end position="59"/>
    </location>
</feature>
<dbReference type="Proteomes" id="UP000562984">
    <property type="component" value="Unassembled WGS sequence"/>
</dbReference>
<protein>
    <submittedName>
        <fullName evidence="9">Allantoin permease</fullName>
    </submittedName>
</protein>
<organism evidence="9 10">
    <name type="scientific">Nakamurella aerolata</name>
    <dbReference type="NCBI Taxonomy" id="1656892"/>
    <lineage>
        <taxon>Bacteria</taxon>
        <taxon>Bacillati</taxon>
        <taxon>Actinomycetota</taxon>
        <taxon>Actinomycetes</taxon>
        <taxon>Nakamurellales</taxon>
        <taxon>Nakamurellaceae</taxon>
        <taxon>Nakamurella</taxon>
    </lineage>
</organism>
<sequence>MSDAVPPAAAAAATGAPWQVEANGINVIPEAERKGRPRGLFWVWAASNVSVLGMSWGAYTLGIGVSVGQALVAGTLGTGLSFLLVGLVAIAGKRGSAPTMTLSRAVFGVRGNALPSVVSYLLLVGWETVAVSVGTLATSTVFTRLGWAGADVAKVLAFVVMLALIIGAGVTGFDLIMRVQKWLTLATLVSTAVFVALTLHRLDLDAMRSHPAGPLTAAIGAGMLMFAGFGMGWINCGADYSRYLPRTASSRGIVGWTTFGASLPVVLLLIWGLLLCASDPALATAMAGDPVGAMTALVPTWFVLPFLVVALLGLVAGGLMDLYSSGLSLLAMGLRVPRWAAAACDGVLVLFGTAYVVWLAPNFLTPFQGFLITLGVPLAGWGGMFLADMLVRRNDYDAAALYRPSGRYGSVNWTAVALLVVATTCGWGLVTNEYADWLTWQGYLLEPLGLGGRTGDWAVANIGVVVALVIGFAGQLLTGRARVRRQELVLAAGAAAPRGTSG</sequence>
<evidence type="ECO:0000256" key="4">
    <source>
        <dbReference type="ARBA" id="ARBA00022692"/>
    </source>
</evidence>
<dbReference type="AlphaFoldDB" id="A0A849A9C7"/>
<evidence type="ECO:0000256" key="7">
    <source>
        <dbReference type="PIRNR" id="PIRNR002744"/>
    </source>
</evidence>
<dbReference type="GO" id="GO:0022857">
    <property type="term" value="F:transmembrane transporter activity"/>
    <property type="evidence" value="ECO:0007669"/>
    <property type="project" value="InterPro"/>
</dbReference>
<accession>A0A849A9C7</accession>
<comment type="subcellular location">
    <subcellularLocation>
        <location evidence="1">Membrane</location>
        <topology evidence="1">Multi-pass membrane protein</topology>
    </subcellularLocation>
</comment>
<name>A0A849A9C7_9ACTN</name>
<feature type="transmembrane region" description="Helical" evidence="8">
    <location>
        <begin position="457"/>
        <end position="477"/>
    </location>
</feature>
<feature type="transmembrane region" description="Helical" evidence="8">
    <location>
        <begin position="212"/>
        <end position="233"/>
    </location>
</feature>
<dbReference type="GO" id="GO:0005886">
    <property type="term" value="C:plasma membrane"/>
    <property type="evidence" value="ECO:0007669"/>
    <property type="project" value="TreeGrafter"/>
</dbReference>
<keyword evidence="4 8" id="KW-0812">Transmembrane</keyword>
<evidence type="ECO:0000256" key="8">
    <source>
        <dbReference type="SAM" id="Phobius"/>
    </source>
</evidence>
<evidence type="ECO:0000313" key="10">
    <source>
        <dbReference type="Proteomes" id="UP000562984"/>
    </source>
</evidence>
<feature type="transmembrane region" description="Helical" evidence="8">
    <location>
        <begin position="294"/>
        <end position="319"/>
    </location>
</feature>
<evidence type="ECO:0000256" key="6">
    <source>
        <dbReference type="ARBA" id="ARBA00023136"/>
    </source>
</evidence>
<dbReference type="InterPro" id="IPR001248">
    <property type="entry name" value="Pur-cyt_permease"/>
</dbReference>
<evidence type="ECO:0000313" key="9">
    <source>
        <dbReference type="EMBL" id="NNG35698.1"/>
    </source>
</evidence>
<feature type="transmembrane region" description="Helical" evidence="8">
    <location>
        <begin position="182"/>
        <end position="200"/>
    </location>
</feature>